<evidence type="ECO:0000313" key="2">
    <source>
        <dbReference type="Ensembl" id="ENSCABP00000004625.1"/>
    </source>
</evidence>
<dbReference type="Ensembl" id="ENSCABT00000005018.1">
    <property type="protein sequence ID" value="ENSCABP00000004625.1"/>
    <property type="gene ID" value="ENSCABG00000003479.1"/>
</dbReference>
<evidence type="ECO:0000313" key="3">
    <source>
        <dbReference type="Proteomes" id="UP000694404"/>
    </source>
</evidence>
<protein>
    <submittedName>
        <fullName evidence="2">Uncharacterized protein</fullName>
    </submittedName>
</protein>
<sequence>YIPEHTNGSCRGNTYGWGSMQSHLAVLPHRCKPHPEPTFLTCSCALNPPRISSFTPNPSSPAPFQSLHAPQLEPPYPNPSPVPPPAP</sequence>
<keyword evidence="3" id="KW-1185">Reference proteome</keyword>
<reference evidence="2" key="1">
    <citation type="submission" date="2025-08" db="UniProtKB">
        <authorList>
            <consortium name="Ensembl"/>
        </authorList>
    </citation>
    <scope>IDENTIFICATION</scope>
</reference>
<dbReference type="AlphaFoldDB" id="A0A8C0ILC2"/>
<feature type="compositionally biased region" description="Pro residues" evidence="1">
    <location>
        <begin position="72"/>
        <end position="87"/>
    </location>
</feature>
<evidence type="ECO:0000256" key="1">
    <source>
        <dbReference type="SAM" id="MobiDB-lite"/>
    </source>
</evidence>
<feature type="region of interest" description="Disordered" evidence="1">
    <location>
        <begin position="54"/>
        <end position="87"/>
    </location>
</feature>
<reference evidence="2" key="2">
    <citation type="submission" date="2025-09" db="UniProtKB">
        <authorList>
            <consortium name="Ensembl"/>
        </authorList>
    </citation>
    <scope>IDENTIFICATION</scope>
</reference>
<accession>A0A8C0ILC2</accession>
<name>A0A8C0ILC2_CHEAB</name>
<proteinExistence type="predicted"/>
<dbReference type="Proteomes" id="UP000694404">
    <property type="component" value="Unplaced"/>
</dbReference>
<organism evidence="2 3">
    <name type="scientific">Chelonoidis abingdonii</name>
    <name type="common">Abingdon island giant tortoise</name>
    <name type="synonym">Testudo abingdonii</name>
    <dbReference type="NCBI Taxonomy" id="106734"/>
    <lineage>
        <taxon>Eukaryota</taxon>
        <taxon>Metazoa</taxon>
        <taxon>Chordata</taxon>
        <taxon>Craniata</taxon>
        <taxon>Vertebrata</taxon>
        <taxon>Euteleostomi</taxon>
        <taxon>Archelosauria</taxon>
        <taxon>Testudinata</taxon>
        <taxon>Testudines</taxon>
        <taxon>Cryptodira</taxon>
        <taxon>Durocryptodira</taxon>
        <taxon>Testudinoidea</taxon>
        <taxon>Testudinidae</taxon>
        <taxon>Chelonoidis</taxon>
    </lineage>
</organism>